<gene>
    <name evidence="2" type="ORF">B0T25DRAFT_140841</name>
</gene>
<evidence type="ECO:0000313" key="2">
    <source>
        <dbReference type="EMBL" id="KAK3356872.1"/>
    </source>
</evidence>
<sequence>MGSELKATIPVLKGENNYEAWASIIRFHLRYDDLENYIDEDVEAPADTDVEAKKKWNRVSIRVSIMIQESLNDPKVSTKLQAAGWEYHTGDPYKTWTTVRKVIKHESEEAISSYLEEYTHLNRKTFDTMEAFVAKVHYLRNKLDSAHTQWGGKLPEGFHTTHIVNCLKAGYPTNHMFWEKALAKKELPWTKPMEDLNGISKRETEGARFASIEVKGAKGNKGNNPSGNTTNNGNKIKCDKCQRSYPKSWAHQSCGHHYPPGGICWTCDPEQAPDTWAYKKTVLERKASGSSGSIATTAALPNTGSGIANPTKVGSSNLLLSTGIGMQQAFLNQPQTSVVGDEDLQQVLIIDPKSHAAFYEEHPFRQSPQEH</sequence>
<dbReference type="Proteomes" id="UP001275084">
    <property type="component" value="Unassembled WGS sequence"/>
</dbReference>
<organism evidence="2 3">
    <name type="scientific">Lasiosphaeria hispida</name>
    <dbReference type="NCBI Taxonomy" id="260671"/>
    <lineage>
        <taxon>Eukaryota</taxon>
        <taxon>Fungi</taxon>
        <taxon>Dikarya</taxon>
        <taxon>Ascomycota</taxon>
        <taxon>Pezizomycotina</taxon>
        <taxon>Sordariomycetes</taxon>
        <taxon>Sordariomycetidae</taxon>
        <taxon>Sordariales</taxon>
        <taxon>Lasiosphaeriaceae</taxon>
        <taxon>Lasiosphaeria</taxon>
    </lineage>
</organism>
<dbReference type="EMBL" id="JAUIQD010000003">
    <property type="protein sequence ID" value="KAK3356872.1"/>
    <property type="molecule type" value="Genomic_DNA"/>
</dbReference>
<feature type="compositionally biased region" description="Low complexity" evidence="1">
    <location>
        <begin position="220"/>
        <end position="235"/>
    </location>
</feature>
<keyword evidence="3" id="KW-1185">Reference proteome</keyword>
<name>A0AAJ0HL38_9PEZI</name>
<reference evidence="2" key="1">
    <citation type="journal article" date="2023" name="Mol. Phylogenet. Evol.">
        <title>Genome-scale phylogeny and comparative genomics of the fungal order Sordariales.</title>
        <authorList>
            <person name="Hensen N."/>
            <person name="Bonometti L."/>
            <person name="Westerberg I."/>
            <person name="Brannstrom I.O."/>
            <person name="Guillou S."/>
            <person name="Cros-Aarteil S."/>
            <person name="Calhoun S."/>
            <person name="Haridas S."/>
            <person name="Kuo A."/>
            <person name="Mondo S."/>
            <person name="Pangilinan J."/>
            <person name="Riley R."/>
            <person name="LaButti K."/>
            <person name="Andreopoulos B."/>
            <person name="Lipzen A."/>
            <person name="Chen C."/>
            <person name="Yan M."/>
            <person name="Daum C."/>
            <person name="Ng V."/>
            <person name="Clum A."/>
            <person name="Steindorff A."/>
            <person name="Ohm R.A."/>
            <person name="Martin F."/>
            <person name="Silar P."/>
            <person name="Natvig D.O."/>
            <person name="Lalanne C."/>
            <person name="Gautier V."/>
            <person name="Ament-Velasquez S.L."/>
            <person name="Kruys A."/>
            <person name="Hutchinson M.I."/>
            <person name="Powell A.J."/>
            <person name="Barry K."/>
            <person name="Miller A.N."/>
            <person name="Grigoriev I.V."/>
            <person name="Debuchy R."/>
            <person name="Gladieux P."/>
            <person name="Hiltunen Thoren M."/>
            <person name="Johannesson H."/>
        </authorList>
    </citation>
    <scope>NUCLEOTIDE SEQUENCE</scope>
    <source>
        <strain evidence="2">CBS 955.72</strain>
    </source>
</reference>
<evidence type="ECO:0000313" key="3">
    <source>
        <dbReference type="Proteomes" id="UP001275084"/>
    </source>
</evidence>
<dbReference type="AlphaFoldDB" id="A0AAJ0HL38"/>
<proteinExistence type="predicted"/>
<evidence type="ECO:0000256" key="1">
    <source>
        <dbReference type="SAM" id="MobiDB-lite"/>
    </source>
</evidence>
<accession>A0AAJ0HL38</accession>
<reference evidence="2" key="2">
    <citation type="submission" date="2023-06" db="EMBL/GenBank/DDBJ databases">
        <authorList>
            <consortium name="Lawrence Berkeley National Laboratory"/>
            <person name="Haridas S."/>
            <person name="Hensen N."/>
            <person name="Bonometti L."/>
            <person name="Westerberg I."/>
            <person name="Brannstrom I.O."/>
            <person name="Guillou S."/>
            <person name="Cros-Aarteil S."/>
            <person name="Calhoun S."/>
            <person name="Kuo A."/>
            <person name="Mondo S."/>
            <person name="Pangilinan J."/>
            <person name="Riley R."/>
            <person name="Labutti K."/>
            <person name="Andreopoulos B."/>
            <person name="Lipzen A."/>
            <person name="Chen C."/>
            <person name="Yanf M."/>
            <person name="Daum C."/>
            <person name="Ng V."/>
            <person name="Clum A."/>
            <person name="Steindorff A."/>
            <person name="Ohm R."/>
            <person name="Martin F."/>
            <person name="Silar P."/>
            <person name="Natvig D."/>
            <person name="Lalanne C."/>
            <person name="Gautier V."/>
            <person name="Ament-Velasquez S.L."/>
            <person name="Kruys A."/>
            <person name="Hutchinson M.I."/>
            <person name="Powell A.J."/>
            <person name="Barry K."/>
            <person name="Miller A.N."/>
            <person name="Grigoriev I.V."/>
            <person name="Debuchy R."/>
            <person name="Gladieux P."/>
            <person name="Thoren M.H."/>
            <person name="Johannesson H."/>
        </authorList>
    </citation>
    <scope>NUCLEOTIDE SEQUENCE</scope>
    <source>
        <strain evidence="2">CBS 955.72</strain>
    </source>
</reference>
<protein>
    <submittedName>
        <fullName evidence="2">Uncharacterized protein</fullName>
    </submittedName>
</protein>
<comment type="caution">
    <text evidence="2">The sequence shown here is derived from an EMBL/GenBank/DDBJ whole genome shotgun (WGS) entry which is preliminary data.</text>
</comment>
<feature type="region of interest" description="Disordered" evidence="1">
    <location>
        <begin position="215"/>
        <end position="237"/>
    </location>
</feature>